<evidence type="ECO:0000256" key="1">
    <source>
        <dbReference type="ARBA" id="ARBA00023224"/>
    </source>
</evidence>
<protein>
    <submittedName>
        <fullName evidence="4">Methyl-accepting chemotaxis protein</fullName>
    </submittedName>
</protein>
<comment type="caution">
    <text evidence="4">The sequence shown here is derived from an EMBL/GenBank/DDBJ whole genome shotgun (WGS) entry which is preliminary data.</text>
</comment>
<organism evidence="4 5">
    <name type="scientific">Candidatus Clostridium stratigraminis</name>
    <dbReference type="NCBI Taxonomy" id="3381661"/>
    <lineage>
        <taxon>Bacteria</taxon>
        <taxon>Bacillati</taxon>
        <taxon>Bacillota</taxon>
        <taxon>Clostridia</taxon>
        <taxon>Eubacteriales</taxon>
        <taxon>Clostridiaceae</taxon>
        <taxon>Clostridium</taxon>
    </lineage>
</organism>
<keyword evidence="1 2" id="KW-0807">Transducer</keyword>
<dbReference type="InterPro" id="IPR004089">
    <property type="entry name" value="MCPsignal_dom"/>
</dbReference>
<proteinExistence type="predicted"/>
<dbReference type="EMBL" id="JBJHZZ010000008">
    <property type="protein sequence ID" value="MFL0247660.1"/>
    <property type="molecule type" value="Genomic_DNA"/>
</dbReference>
<dbReference type="PANTHER" id="PTHR32089:SF112">
    <property type="entry name" value="LYSOZYME-LIKE PROTEIN-RELATED"/>
    <property type="match status" value="1"/>
</dbReference>
<dbReference type="Gene3D" id="1.10.287.950">
    <property type="entry name" value="Methyl-accepting chemotaxis protein"/>
    <property type="match status" value="1"/>
</dbReference>
<accession>A0ABW8T5H2</accession>
<gene>
    <name evidence="4" type="ORF">ACJDUG_11835</name>
</gene>
<dbReference type="Proteomes" id="UP001623591">
    <property type="component" value="Unassembled WGS sequence"/>
</dbReference>
<dbReference type="PANTHER" id="PTHR32089">
    <property type="entry name" value="METHYL-ACCEPTING CHEMOTAXIS PROTEIN MCPB"/>
    <property type="match status" value="1"/>
</dbReference>
<dbReference type="SMART" id="SM00283">
    <property type="entry name" value="MA"/>
    <property type="match status" value="1"/>
</dbReference>
<evidence type="ECO:0000256" key="2">
    <source>
        <dbReference type="PROSITE-ProRule" id="PRU00284"/>
    </source>
</evidence>
<keyword evidence="5" id="KW-1185">Reference proteome</keyword>
<reference evidence="4 5" key="1">
    <citation type="submission" date="2024-11" db="EMBL/GenBank/DDBJ databases">
        <authorList>
            <person name="Heng Y.C."/>
            <person name="Lim A.C.H."/>
            <person name="Lee J.K.Y."/>
            <person name="Kittelmann S."/>
        </authorList>
    </citation>
    <scope>NUCLEOTIDE SEQUENCE [LARGE SCALE GENOMIC DNA]</scope>
    <source>
        <strain evidence="4 5">WILCCON 0185</strain>
    </source>
</reference>
<evidence type="ECO:0000259" key="3">
    <source>
        <dbReference type="PROSITE" id="PS50111"/>
    </source>
</evidence>
<feature type="domain" description="Methyl-accepting transducer" evidence="3">
    <location>
        <begin position="131"/>
        <end position="275"/>
    </location>
</feature>
<dbReference type="Pfam" id="PF00015">
    <property type="entry name" value="MCPsignal"/>
    <property type="match status" value="1"/>
</dbReference>
<dbReference type="SUPFAM" id="SSF58104">
    <property type="entry name" value="Methyl-accepting chemotaxis protein (MCP) signaling domain"/>
    <property type="match status" value="1"/>
</dbReference>
<evidence type="ECO:0000313" key="5">
    <source>
        <dbReference type="Proteomes" id="UP001623591"/>
    </source>
</evidence>
<dbReference type="RefSeq" id="WP_406770089.1">
    <property type="nucleotide sequence ID" value="NZ_JBJHZZ010000008.1"/>
</dbReference>
<name>A0ABW8T5H2_9CLOT</name>
<dbReference type="PROSITE" id="PS50111">
    <property type="entry name" value="CHEMOTAXIS_TRANSDUC_2"/>
    <property type="match status" value="1"/>
</dbReference>
<evidence type="ECO:0000313" key="4">
    <source>
        <dbReference type="EMBL" id="MFL0247660.1"/>
    </source>
</evidence>
<sequence>MLREDFTNDVLKSVYTAIPYINIFFDNDIEIMLTDREKVLYYQGSKEIDGKIQVGSAAGKFVKEAMESGKDEIKIIPEDFLGVAFKSYMIPIKDGHTVVGSIAIGKSLSKKKAVTGITNELINELSQIESVVNEISASVQELAAMNSEILNETNTANDMANETDNIVSFIKGISTQTNLLGLNASIEAARAGDSGKGFNIVAQEIRKLSKSSNEYIGKIDHVIKSISSSIEKINNKVGNTDEVSSKQSVALQDVASSIEQLNSTAKLLGKLADEL</sequence>